<accession>A0A915IGT8</accession>
<proteinExistence type="predicted"/>
<keyword evidence="1" id="KW-1185">Reference proteome</keyword>
<name>A0A915IGT8_ROMCU</name>
<dbReference type="Proteomes" id="UP000887565">
    <property type="component" value="Unplaced"/>
</dbReference>
<organism evidence="1 2">
    <name type="scientific">Romanomermis culicivorax</name>
    <name type="common">Nematode worm</name>
    <dbReference type="NCBI Taxonomy" id="13658"/>
    <lineage>
        <taxon>Eukaryota</taxon>
        <taxon>Metazoa</taxon>
        <taxon>Ecdysozoa</taxon>
        <taxon>Nematoda</taxon>
        <taxon>Enoplea</taxon>
        <taxon>Dorylaimia</taxon>
        <taxon>Mermithida</taxon>
        <taxon>Mermithoidea</taxon>
        <taxon>Mermithidae</taxon>
        <taxon>Romanomermis</taxon>
    </lineage>
</organism>
<dbReference type="WBParaSite" id="nRc.2.0.1.t13325-RA">
    <property type="protein sequence ID" value="nRc.2.0.1.t13325-RA"/>
    <property type="gene ID" value="nRc.2.0.1.g13325"/>
</dbReference>
<evidence type="ECO:0000313" key="1">
    <source>
        <dbReference type="Proteomes" id="UP000887565"/>
    </source>
</evidence>
<reference evidence="2" key="1">
    <citation type="submission" date="2022-11" db="UniProtKB">
        <authorList>
            <consortium name="WormBaseParasite"/>
        </authorList>
    </citation>
    <scope>IDENTIFICATION</scope>
</reference>
<evidence type="ECO:0000313" key="2">
    <source>
        <dbReference type="WBParaSite" id="nRc.2.0.1.t13325-RA"/>
    </source>
</evidence>
<protein>
    <submittedName>
        <fullName evidence="2">Uncharacterized protein</fullName>
    </submittedName>
</protein>
<sequence>MFPRKVQRNDENERDCLRNIVSDQLRSFRAPIAWDSLALCSAKIQESCQRYHRCQRNAVCAAYCQKGRQNKPKKSFAVFLGTFL</sequence>
<dbReference type="AlphaFoldDB" id="A0A915IGT8"/>